<accession>A0A8S1XTE7</accession>
<keyword evidence="1" id="KW-0812">Transmembrane</keyword>
<dbReference type="AlphaFoldDB" id="A0A8S1XTE7"/>
<dbReference type="Proteomes" id="UP000689195">
    <property type="component" value="Unassembled WGS sequence"/>
</dbReference>
<feature type="transmembrane region" description="Helical" evidence="1">
    <location>
        <begin position="144"/>
        <end position="161"/>
    </location>
</feature>
<name>A0A8S1XTE7_9CILI</name>
<dbReference type="EMBL" id="CAJJDO010000138">
    <property type="protein sequence ID" value="CAD8204806.1"/>
    <property type="molecule type" value="Genomic_DNA"/>
</dbReference>
<evidence type="ECO:0008006" key="4">
    <source>
        <dbReference type="Google" id="ProtNLM"/>
    </source>
</evidence>
<feature type="transmembrane region" description="Helical" evidence="1">
    <location>
        <begin position="40"/>
        <end position="62"/>
    </location>
</feature>
<comment type="caution">
    <text evidence="2">The sequence shown here is derived from an EMBL/GenBank/DDBJ whole genome shotgun (WGS) entry which is preliminary data.</text>
</comment>
<keyword evidence="1" id="KW-0472">Membrane</keyword>
<sequence>MNLHQQQMNQKQQKKSLLLDIIGICQQNNYGPILEKKLDFILNSPTILLNFMLICLLLKFCVQYQDIHYNFIKKTFIQELYLLFYYYQLNGIDLQLIIGIKQNQHLLSNMDKIKMQKKVQLERLSKVSTQDQQEIINLILKGQFIFRLFKGLLYCLNIFLLDQTYELLLGLIFSSFFFKLYQINFAINFKRLKIIISGSLNSGNKYYIDSYYEQIATILANLKIFKSPINMKRVLQ</sequence>
<evidence type="ECO:0000313" key="2">
    <source>
        <dbReference type="EMBL" id="CAD8204806.1"/>
    </source>
</evidence>
<feature type="transmembrane region" description="Helical" evidence="1">
    <location>
        <begin position="167"/>
        <end position="187"/>
    </location>
</feature>
<reference evidence="2" key="1">
    <citation type="submission" date="2021-01" db="EMBL/GenBank/DDBJ databases">
        <authorList>
            <consortium name="Genoscope - CEA"/>
            <person name="William W."/>
        </authorList>
    </citation>
    <scope>NUCLEOTIDE SEQUENCE</scope>
</reference>
<protein>
    <recommendedName>
        <fullName evidence="4">Transmembrane protein</fullName>
    </recommendedName>
</protein>
<proteinExistence type="predicted"/>
<keyword evidence="1" id="KW-1133">Transmembrane helix</keyword>
<organism evidence="2 3">
    <name type="scientific">Paramecium pentaurelia</name>
    <dbReference type="NCBI Taxonomy" id="43138"/>
    <lineage>
        <taxon>Eukaryota</taxon>
        <taxon>Sar</taxon>
        <taxon>Alveolata</taxon>
        <taxon>Ciliophora</taxon>
        <taxon>Intramacronucleata</taxon>
        <taxon>Oligohymenophorea</taxon>
        <taxon>Peniculida</taxon>
        <taxon>Parameciidae</taxon>
        <taxon>Paramecium</taxon>
    </lineage>
</organism>
<gene>
    <name evidence="2" type="ORF">PPENT_87.1.T1380103</name>
</gene>
<evidence type="ECO:0000313" key="3">
    <source>
        <dbReference type="Proteomes" id="UP000689195"/>
    </source>
</evidence>
<evidence type="ECO:0000256" key="1">
    <source>
        <dbReference type="SAM" id="Phobius"/>
    </source>
</evidence>
<keyword evidence="3" id="KW-1185">Reference proteome</keyword>